<dbReference type="Pfam" id="PF16114">
    <property type="entry name" value="Citrate_bind"/>
    <property type="match status" value="1"/>
</dbReference>
<dbReference type="GO" id="GO:0006104">
    <property type="term" value="P:succinyl-CoA metabolic process"/>
    <property type="evidence" value="ECO:0007669"/>
    <property type="project" value="TreeGrafter"/>
</dbReference>
<dbReference type="InterPro" id="IPR016102">
    <property type="entry name" value="Succinyl-CoA_synth-like"/>
</dbReference>
<dbReference type="EMBL" id="UOFX01000091">
    <property type="protein sequence ID" value="VAX11813.1"/>
    <property type="molecule type" value="Genomic_DNA"/>
</dbReference>
<dbReference type="Gene3D" id="3.30.470.20">
    <property type="entry name" value="ATP-grasp fold, B domain"/>
    <property type="match status" value="1"/>
</dbReference>
<accession>A0A3B1BI88</accession>
<dbReference type="GO" id="GO:0042709">
    <property type="term" value="C:succinate-CoA ligase complex"/>
    <property type="evidence" value="ECO:0007669"/>
    <property type="project" value="TreeGrafter"/>
</dbReference>
<dbReference type="InterPro" id="IPR013650">
    <property type="entry name" value="ATP-grasp_succ-CoA_synth-type"/>
</dbReference>
<evidence type="ECO:0000256" key="1">
    <source>
        <dbReference type="ARBA" id="ARBA00022598"/>
    </source>
</evidence>
<evidence type="ECO:0000256" key="3">
    <source>
        <dbReference type="ARBA" id="ARBA00023315"/>
    </source>
</evidence>
<dbReference type="GO" id="GO:0005524">
    <property type="term" value="F:ATP binding"/>
    <property type="evidence" value="ECO:0007669"/>
    <property type="project" value="InterPro"/>
</dbReference>
<dbReference type="PANTHER" id="PTHR11815:SF10">
    <property type="entry name" value="SUCCINATE--COA LIGASE [GDP-FORMING] SUBUNIT BETA, MITOCHONDRIAL"/>
    <property type="match status" value="1"/>
</dbReference>
<proteinExistence type="predicted"/>
<dbReference type="GO" id="GO:0005829">
    <property type="term" value="C:cytosol"/>
    <property type="evidence" value="ECO:0007669"/>
    <property type="project" value="TreeGrafter"/>
</dbReference>
<dbReference type="GO" id="GO:0006099">
    <property type="term" value="P:tricarboxylic acid cycle"/>
    <property type="evidence" value="ECO:0007669"/>
    <property type="project" value="TreeGrafter"/>
</dbReference>
<dbReference type="AlphaFoldDB" id="A0A3B1BI88"/>
<dbReference type="SUPFAM" id="SSF56059">
    <property type="entry name" value="Glutathione synthetase ATP-binding domain-like"/>
    <property type="match status" value="1"/>
</dbReference>
<dbReference type="Pfam" id="PF08442">
    <property type="entry name" value="ATP-grasp_2"/>
    <property type="match status" value="1"/>
</dbReference>
<sequence length="431" mass="47683">MQITGMLWGSKLLEYVDFPRSEILGPEANVDEIQALIKKWGLVLVKPVFKGGIGKKGKAGLIGFAKDLETAIAEKERLYFAKHTHGNNVAKAAGVTFESGIPAEYEIYVSITDSTEYRAPTLTITHHGGVDIEELPEDKIATVPFDPLTGLKGFVISNTLRRLGAPNEIISPLVQNLPKLWDLYHNYGMNMLELNPIRMMPNDKGRLVPVACDFKCSFDTDDPNWKRLKLPASLDAGDLSPYEREVNQLRTYQGQSDVFVTNDQGSVTAMTFGGGANALVTELLGDVGIISSDFGGNPPYEKMYDISRITYKYWLEQTNVLFIIGGKANNTDIYETFRAMADALRDYMNTNSLRPLYVVVGRGGPNLIRGMGYMKDTLDGLKIPYRMFGFDSSMSSVVSYAREIDDWMENKGGKASIAEAMGIEHKPEAAA</sequence>
<keyword evidence="3" id="KW-0012">Acyltransferase</keyword>
<keyword evidence="2" id="KW-0547">Nucleotide-binding</keyword>
<evidence type="ECO:0000259" key="6">
    <source>
        <dbReference type="Pfam" id="PF16114"/>
    </source>
</evidence>
<evidence type="ECO:0000259" key="5">
    <source>
        <dbReference type="Pfam" id="PF08442"/>
    </source>
</evidence>
<dbReference type="GO" id="GO:0003878">
    <property type="term" value="F:ATP citrate synthase activity"/>
    <property type="evidence" value="ECO:0007669"/>
    <property type="project" value="UniProtKB-EC"/>
</dbReference>
<feature type="domain" description="ATP-citrate synthase citrate-binding" evidence="6">
    <location>
        <begin position="240"/>
        <end position="401"/>
    </location>
</feature>
<dbReference type="Gene3D" id="3.40.50.261">
    <property type="entry name" value="Succinyl-CoA synthetase domains"/>
    <property type="match status" value="1"/>
</dbReference>
<evidence type="ECO:0000313" key="7">
    <source>
        <dbReference type="EMBL" id="VAX11813.1"/>
    </source>
</evidence>
<evidence type="ECO:0000256" key="4">
    <source>
        <dbReference type="ARBA" id="ARBA00047593"/>
    </source>
</evidence>
<name>A0A3B1BI88_9ZZZZ</name>
<dbReference type="PANTHER" id="PTHR11815">
    <property type="entry name" value="SUCCINYL-COA SYNTHETASE BETA CHAIN"/>
    <property type="match status" value="1"/>
</dbReference>
<feature type="domain" description="ATP-grasp fold succinyl-CoA synthetase-type" evidence="5">
    <location>
        <begin position="24"/>
        <end position="197"/>
    </location>
</feature>
<keyword evidence="3" id="KW-0808">Transferase</keyword>
<dbReference type="InterPro" id="IPR013815">
    <property type="entry name" value="ATP_grasp_subdomain_1"/>
</dbReference>
<keyword evidence="1 7" id="KW-0436">Ligase</keyword>
<dbReference type="Gene3D" id="3.30.1490.20">
    <property type="entry name" value="ATP-grasp fold, A domain"/>
    <property type="match status" value="1"/>
</dbReference>
<protein>
    <submittedName>
        <fullName evidence="7">Succinyl-CoA ligase [ADP-forming] beta chain</fullName>
        <ecNumber evidence="7">6.2.1.5</ecNumber>
    </submittedName>
</protein>
<organism evidence="7">
    <name type="scientific">hydrothermal vent metagenome</name>
    <dbReference type="NCBI Taxonomy" id="652676"/>
    <lineage>
        <taxon>unclassified sequences</taxon>
        <taxon>metagenomes</taxon>
        <taxon>ecological metagenomes</taxon>
    </lineage>
</organism>
<gene>
    <name evidence="7" type="ORF">MNBD_GAMMA26-1281</name>
</gene>
<dbReference type="InterPro" id="IPR032263">
    <property type="entry name" value="Citrate-bd"/>
</dbReference>
<dbReference type="EC" id="6.2.1.5" evidence="7"/>
<comment type="catalytic activity">
    <reaction evidence="4">
        <text>oxaloacetate + acetyl-CoA + ADP + phosphate = citrate + ATP + CoA</text>
        <dbReference type="Rhea" id="RHEA:21160"/>
        <dbReference type="ChEBI" id="CHEBI:16452"/>
        <dbReference type="ChEBI" id="CHEBI:16947"/>
        <dbReference type="ChEBI" id="CHEBI:30616"/>
        <dbReference type="ChEBI" id="CHEBI:43474"/>
        <dbReference type="ChEBI" id="CHEBI:57287"/>
        <dbReference type="ChEBI" id="CHEBI:57288"/>
        <dbReference type="ChEBI" id="CHEBI:456216"/>
        <dbReference type="EC" id="2.3.3.8"/>
    </reaction>
</comment>
<reference evidence="7" key="1">
    <citation type="submission" date="2018-06" db="EMBL/GenBank/DDBJ databases">
        <authorList>
            <person name="Zhirakovskaya E."/>
        </authorList>
    </citation>
    <scope>NUCLEOTIDE SEQUENCE</scope>
</reference>
<dbReference type="GO" id="GO:0004775">
    <property type="term" value="F:succinate-CoA ligase (ADP-forming) activity"/>
    <property type="evidence" value="ECO:0007669"/>
    <property type="project" value="UniProtKB-EC"/>
</dbReference>
<evidence type="ECO:0000256" key="2">
    <source>
        <dbReference type="ARBA" id="ARBA00022741"/>
    </source>
</evidence>